<dbReference type="SUPFAM" id="SSF47336">
    <property type="entry name" value="ACP-like"/>
    <property type="match status" value="1"/>
</dbReference>
<organism evidence="7 8">
    <name type="scientific">Aspergillus steynii IBT 23096</name>
    <dbReference type="NCBI Taxonomy" id="1392250"/>
    <lineage>
        <taxon>Eukaryota</taxon>
        <taxon>Fungi</taxon>
        <taxon>Dikarya</taxon>
        <taxon>Ascomycota</taxon>
        <taxon>Pezizomycotina</taxon>
        <taxon>Eurotiomycetes</taxon>
        <taxon>Eurotiomycetidae</taxon>
        <taxon>Eurotiales</taxon>
        <taxon>Aspergillaceae</taxon>
        <taxon>Aspergillus</taxon>
        <taxon>Aspergillus subgen. Circumdati</taxon>
    </lineage>
</organism>
<dbReference type="InterPro" id="IPR045851">
    <property type="entry name" value="AMP-bd_C_sf"/>
</dbReference>
<dbReference type="EMBL" id="MSFO01000006">
    <property type="protein sequence ID" value="PLB47378.1"/>
    <property type="molecule type" value="Genomic_DNA"/>
</dbReference>
<name>A0A2I2G3C5_9EURO</name>
<dbReference type="InterPro" id="IPR036736">
    <property type="entry name" value="ACP-like_sf"/>
</dbReference>
<dbReference type="Gene3D" id="3.30.300.30">
    <property type="match status" value="1"/>
</dbReference>
<dbReference type="Pfam" id="PF00501">
    <property type="entry name" value="AMP-binding"/>
    <property type="match status" value="1"/>
</dbReference>
<feature type="domain" description="AMP-dependent synthetase/ligase" evidence="4">
    <location>
        <begin position="49"/>
        <end position="413"/>
    </location>
</feature>
<dbReference type="Pfam" id="PF00550">
    <property type="entry name" value="PP-binding"/>
    <property type="match status" value="1"/>
</dbReference>
<evidence type="ECO:0000256" key="2">
    <source>
        <dbReference type="ARBA" id="ARBA00022598"/>
    </source>
</evidence>
<evidence type="ECO:0000313" key="7">
    <source>
        <dbReference type="EMBL" id="PLB47378.1"/>
    </source>
</evidence>
<accession>A0A2I2G3C5</accession>
<dbReference type="Gene3D" id="1.10.1200.10">
    <property type="entry name" value="ACP-like"/>
    <property type="match status" value="1"/>
</dbReference>
<dbReference type="GO" id="GO:0006631">
    <property type="term" value="P:fatty acid metabolic process"/>
    <property type="evidence" value="ECO:0007669"/>
    <property type="project" value="TreeGrafter"/>
</dbReference>
<dbReference type="PANTHER" id="PTHR43201:SF5">
    <property type="entry name" value="MEDIUM-CHAIN ACYL-COA LIGASE ACSF2, MITOCHONDRIAL"/>
    <property type="match status" value="1"/>
</dbReference>
<dbReference type="VEuPathDB" id="FungiDB:P170DRAFT_466644"/>
<dbReference type="OrthoDB" id="10253869at2759"/>
<keyword evidence="2" id="KW-0436">Ligase</keyword>
<dbReference type="InterPro" id="IPR009081">
    <property type="entry name" value="PP-bd_ACP"/>
</dbReference>
<dbReference type="Pfam" id="PF13193">
    <property type="entry name" value="AMP-binding_C"/>
    <property type="match status" value="1"/>
</dbReference>
<evidence type="ECO:0000313" key="8">
    <source>
        <dbReference type="Proteomes" id="UP000234275"/>
    </source>
</evidence>
<dbReference type="AlphaFoldDB" id="A0A2I2G3C5"/>
<dbReference type="Proteomes" id="UP000234275">
    <property type="component" value="Unassembled WGS sequence"/>
</dbReference>
<dbReference type="CDD" id="cd04433">
    <property type="entry name" value="AFD_class_I"/>
    <property type="match status" value="1"/>
</dbReference>
<comment type="caution">
    <text evidence="7">The sequence shown here is derived from an EMBL/GenBank/DDBJ whole genome shotgun (WGS) entry which is preliminary data.</text>
</comment>
<dbReference type="InterPro" id="IPR042099">
    <property type="entry name" value="ANL_N_sf"/>
</dbReference>
<feature type="region of interest" description="Disordered" evidence="3">
    <location>
        <begin position="26"/>
        <end position="45"/>
    </location>
</feature>
<proteinExistence type="inferred from homology"/>
<dbReference type="RefSeq" id="XP_024702680.1">
    <property type="nucleotide sequence ID" value="XM_024852433.1"/>
</dbReference>
<dbReference type="InterPro" id="IPR000873">
    <property type="entry name" value="AMP-dep_synth/lig_dom"/>
</dbReference>
<dbReference type="Gene3D" id="3.40.50.12780">
    <property type="entry name" value="N-terminal domain of ligase-like"/>
    <property type="match status" value="1"/>
</dbReference>
<reference evidence="7 8" key="1">
    <citation type="submission" date="2016-12" db="EMBL/GenBank/DDBJ databases">
        <title>The genomes of Aspergillus section Nigri reveals drivers in fungal speciation.</title>
        <authorList>
            <consortium name="DOE Joint Genome Institute"/>
            <person name="Vesth T.C."/>
            <person name="Nybo J."/>
            <person name="Theobald S."/>
            <person name="Brandl J."/>
            <person name="Frisvad J.C."/>
            <person name="Nielsen K.F."/>
            <person name="Lyhne E.K."/>
            <person name="Kogle M.E."/>
            <person name="Kuo A."/>
            <person name="Riley R."/>
            <person name="Clum A."/>
            <person name="Nolan M."/>
            <person name="Lipzen A."/>
            <person name="Salamov A."/>
            <person name="Henrissat B."/>
            <person name="Wiebenga A."/>
            <person name="De Vries R.P."/>
            <person name="Grigoriev I.V."/>
            <person name="Mortensen U.H."/>
            <person name="Andersen M.R."/>
            <person name="Baker S.E."/>
        </authorList>
    </citation>
    <scope>NUCLEOTIDE SEQUENCE [LARGE SCALE GENOMIC DNA]</scope>
    <source>
        <strain evidence="7 8">IBT 23096</strain>
    </source>
</reference>
<dbReference type="STRING" id="1392250.A0A2I2G3C5"/>
<gene>
    <name evidence="7" type="ORF">P170DRAFT_466644</name>
</gene>
<sequence length="661" mass="72186">MTSDTFEPRTLAGLLDAVVAKDPSRVAVQSPSQTDHLGIGDKNTATSPQSLSWTFSDLRNGSTRLASRLRADGIRRGSRIAALLYNQAEWALLFWTSVRMGCQFVPLDPRVLGQPTVAAHIIRSIDAAAIFVSTSEMARQVDKTLTREGKPLPLSAYLVSSAEYERLPDGWRALESIMVGVETKSFDKSIEETHLEPSDAILILATSGTTALPKLCPHTSITLRSASQVCQPLQLDTESSLCQQLPNFHIYGIFLNLAFWLAGGRLIVPSRSFDPRATLEAMSSNRKVYLPCVPSMLQALRLQLSTAEESQDTRPFAILTGGAVVTSETLAVAKLLQPEMIFAGYGATEAVVTPMHRIDEEREKRTEAGVPVAKVETEQANVRVCQLGSRTPLPRGQVGEIHQGGLGVIQGYLGVGDNENLEFYEENGVRWKAMGDQGYVDSEGHVYVLGRYDDIIIRGGENISPLAIEECLVKIAEIEDAAVVGVPDPVAGEVPVAIVRQRKPGIVPVKRLQAVVANRLGRAFSPTMILDLRADLEQEHFPATATGKIQRKVLKELVLEHVRHLATLKKARLSSDLTKGIMGSWAAVTGLAEEDIDPEAPIETFADSIMLMQFLSEAQAQGWRITREDMAVLDTVRAQAEFIVSQRLGKDKPSVVTVLSR</sequence>
<feature type="domain" description="Carrier" evidence="5">
    <location>
        <begin position="581"/>
        <end position="643"/>
    </location>
</feature>
<protein>
    <submittedName>
        <fullName evidence="7">Acetyl-CoA synthetase-like protein</fullName>
    </submittedName>
</protein>
<dbReference type="GO" id="GO:0031956">
    <property type="term" value="F:medium-chain fatty acid-CoA ligase activity"/>
    <property type="evidence" value="ECO:0007669"/>
    <property type="project" value="TreeGrafter"/>
</dbReference>
<dbReference type="SUPFAM" id="SSF56801">
    <property type="entry name" value="Acetyl-CoA synthetase-like"/>
    <property type="match status" value="1"/>
</dbReference>
<dbReference type="GeneID" id="36560131"/>
<comment type="similarity">
    <text evidence="1">Belongs to the ATP-dependent AMP-binding enzyme family.</text>
</comment>
<dbReference type="PANTHER" id="PTHR43201">
    <property type="entry name" value="ACYL-COA SYNTHETASE"/>
    <property type="match status" value="1"/>
</dbReference>
<evidence type="ECO:0000259" key="5">
    <source>
        <dbReference type="Pfam" id="PF00550"/>
    </source>
</evidence>
<evidence type="ECO:0000256" key="1">
    <source>
        <dbReference type="ARBA" id="ARBA00006432"/>
    </source>
</evidence>
<dbReference type="InterPro" id="IPR025110">
    <property type="entry name" value="AMP-bd_C"/>
</dbReference>
<feature type="domain" description="AMP-binding enzyme C-terminal" evidence="6">
    <location>
        <begin position="468"/>
        <end position="548"/>
    </location>
</feature>
<evidence type="ECO:0000259" key="4">
    <source>
        <dbReference type="Pfam" id="PF00501"/>
    </source>
</evidence>
<evidence type="ECO:0000256" key="3">
    <source>
        <dbReference type="SAM" id="MobiDB-lite"/>
    </source>
</evidence>
<evidence type="ECO:0000259" key="6">
    <source>
        <dbReference type="Pfam" id="PF13193"/>
    </source>
</evidence>
<keyword evidence="8" id="KW-1185">Reference proteome</keyword>